<name>A0ABX0J760_9BACL</name>
<protein>
    <submittedName>
        <fullName evidence="5">AraC family transcriptional regulator</fullName>
    </submittedName>
</protein>
<dbReference type="SUPFAM" id="SSF46689">
    <property type="entry name" value="Homeodomain-like"/>
    <property type="match status" value="1"/>
</dbReference>
<evidence type="ECO:0000259" key="4">
    <source>
        <dbReference type="PROSITE" id="PS01124"/>
    </source>
</evidence>
<keyword evidence="3" id="KW-0804">Transcription</keyword>
<evidence type="ECO:0000313" key="6">
    <source>
        <dbReference type="Proteomes" id="UP001165962"/>
    </source>
</evidence>
<dbReference type="Pfam" id="PF00165">
    <property type="entry name" value="HTH_AraC"/>
    <property type="match status" value="1"/>
</dbReference>
<dbReference type="Proteomes" id="UP001165962">
    <property type="component" value="Unassembled WGS sequence"/>
</dbReference>
<evidence type="ECO:0000256" key="1">
    <source>
        <dbReference type="ARBA" id="ARBA00023015"/>
    </source>
</evidence>
<proteinExistence type="predicted"/>
<dbReference type="InterPro" id="IPR009057">
    <property type="entry name" value="Homeodomain-like_sf"/>
</dbReference>
<keyword evidence="1" id="KW-0805">Transcription regulation</keyword>
<evidence type="ECO:0000256" key="3">
    <source>
        <dbReference type="ARBA" id="ARBA00023163"/>
    </source>
</evidence>
<dbReference type="RefSeq" id="WP_166151915.1">
    <property type="nucleotide sequence ID" value="NZ_JAAOIW010000006.1"/>
</dbReference>
<dbReference type="PRINTS" id="PR00032">
    <property type="entry name" value="HTHARAC"/>
</dbReference>
<reference evidence="5" key="1">
    <citation type="submission" date="2020-03" db="EMBL/GenBank/DDBJ databases">
        <title>Draft sequencing of Paenibacilllus sp. S3N08.</title>
        <authorList>
            <person name="Kim D.-U."/>
        </authorList>
    </citation>
    <scope>NUCLEOTIDE SEQUENCE</scope>
    <source>
        <strain evidence="5">S3N08</strain>
    </source>
</reference>
<organism evidence="5 6">
    <name type="scientific">Paenibacillus agricola</name>
    <dbReference type="NCBI Taxonomy" id="2716264"/>
    <lineage>
        <taxon>Bacteria</taxon>
        <taxon>Bacillati</taxon>
        <taxon>Bacillota</taxon>
        <taxon>Bacilli</taxon>
        <taxon>Bacillales</taxon>
        <taxon>Paenibacillaceae</taxon>
        <taxon>Paenibacillus</taxon>
    </lineage>
</organism>
<dbReference type="EMBL" id="JAAOIW010000006">
    <property type="protein sequence ID" value="NHN31626.1"/>
    <property type="molecule type" value="Genomic_DNA"/>
</dbReference>
<gene>
    <name evidence="5" type="ORF">G9U52_17475</name>
</gene>
<dbReference type="InterPro" id="IPR020449">
    <property type="entry name" value="Tscrpt_reg_AraC-type_HTH"/>
</dbReference>
<dbReference type="PROSITE" id="PS01124">
    <property type="entry name" value="HTH_ARAC_FAMILY_2"/>
    <property type="match status" value="1"/>
</dbReference>
<dbReference type="Gene3D" id="1.10.10.60">
    <property type="entry name" value="Homeodomain-like"/>
    <property type="match status" value="1"/>
</dbReference>
<keyword evidence="2" id="KW-0238">DNA-binding</keyword>
<sequence>MDSSNLKFRDIATIAGFTNQYYFSKVFKLITGLSPTDYKNGHAKL</sequence>
<accession>A0ABX0J760</accession>
<evidence type="ECO:0000313" key="5">
    <source>
        <dbReference type="EMBL" id="NHN31626.1"/>
    </source>
</evidence>
<feature type="domain" description="HTH araC/xylS-type" evidence="4">
    <location>
        <begin position="1"/>
        <end position="41"/>
    </location>
</feature>
<keyword evidence="6" id="KW-1185">Reference proteome</keyword>
<comment type="caution">
    <text evidence="5">The sequence shown here is derived from an EMBL/GenBank/DDBJ whole genome shotgun (WGS) entry which is preliminary data.</text>
</comment>
<dbReference type="InterPro" id="IPR018060">
    <property type="entry name" value="HTH_AraC"/>
</dbReference>
<evidence type="ECO:0000256" key="2">
    <source>
        <dbReference type="ARBA" id="ARBA00023125"/>
    </source>
</evidence>